<dbReference type="GO" id="GO:0016791">
    <property type="term" value="F:phosphatase activity"/>
    <property type="evidence" value="ECO:0007669"/>
    <property type="project" value="TreeGrafter"/>
</dbReference>
<dbReference type="GO" id="GO:0016491">
    <property type="term" value="F:oxidoreductase activity"/>
    <property type="evidence" value="ECO:0007669"/>
    <property type="project" value="UniProtKB-KW"/>
</dbReference>
<dbReference type="GO" id="GO:0005634">
    <property type="term" value="C:nucleus"/>
    <property type="evidence" value="ECO:0007669"/>
    <property type="project" value="TreeGrafter"/>
</dbReference>
<evidence type="ECO:0000256" key="7">
    <source>
        <dbReference type="ARBA" id="ARBA00022801"/>
    </source>
</evidence>
<dbReference type="Gene3D" id="3.40.50.10880">
    <property type="entry name" value="Uncharacterised protein PF01937, DUF89, domain 3"/>
    <property type="match status" value="1"/>
</dbReference>
<protein>
    <recommendedName>
        <fullName evidence="16">FAD-binding domain-containing protein</fullName>
    </recommendedName>
</protein>
<dbReference type="Pfam" id="PF01937">
    <property type="entry name" value="ARMT1-like_dom"/>
    <property type="match status" value="1"/>
</dbReference>
<dbReference type="OrthoDB" id="541375at2759"/>
<keyword evidence="15" id="KW-1185">Reference proteome</keyword>
<dbReference type="GO" id="GO:0006974">
    <property type="term" value="P:DNA damage response"/>
    <property type="evidence" value="ECO:0007669"/>
    <property type="project" value="TreeGrafter"/>
</dbReference>
<evidence type="ECO:0000256" key="5">
    <source>
        <dbReference type="ARBA" id="ARBA00022630"/>
    </source>
</evidence>
<comment type="catalytic activity">
    <reaction evidence="1">
        <text>beta-D-fructose 1-phosphate + H2O = D-fructose + phosphate</text>
        <dbReference type="Rhea" id="RHEA:35603"/>
        <dbReference type="ChEBI" id="CHEBI:15377"/>
        <dbReference type="ChEBI" id="CHEBI:37721"/>
        <dbReference type="ChEBI" id="CHEBI:43474"/>
        <dbReference type="ChEBI" id="CHEBI:138881"/>
    </reaction>
</comment>
<dbReference type="Proteomes" id="UP000183567">
    <property type="component" value="Unassembled WGS sequence"/>
</dbReference>
<dbReference type="GO" id="GO:0046872">
    <property type="term" value="F:metal ion binding"/>
    <property type="evidence" value="ECO:0007669"/>
    <property type="project" value="UniProtKB-KW"/>
</dbReference>
<dbReference type="EMBL" id="LVVM01005499">
    <property type="protein sequence ID" value="OJA10389.1"/>
    <property type="molecule type" value="Genomic_DNA"/>
</dbReference>
<dbReference type="Gene3D" id="1.20.930.60">
    <property type="match status" value="1"/>
</dbReference>
<evidence type="ECO:0000313" key="14">
    <source>
        <dbReference type="EMBL" id="OJA10389.1"/>
    </source>
</evidence>
<dbReference type="GO" id="GO:0071949">
    <property type="term" value="F:FAD binding"/>
    <property type="evidence" value="ECO:0007669"/>
    <property type="project" value="InterPro"/>
</dbReference>
<name>A0A1J8PN97_9AGAM</name>
<dbReference type="InterPro" id="IPR039763">
    <property type="entry name" value="ARMT1"/>
</dbReference>
<comment type="similarity">
    <text evidence="4">Belongs to the damage-control phosphatase family. Sugar phosphate phosphatase III subfamily.</text>
</comment>
<dbReference type="Gene3D" id="3.50.50.60">
    <property type="entry name" value="FAD/NAD(P)-binding domain"/>
    <property type="match status" value="3"/>
</dbReference>
<dbReference type="SUPFAM" id="SSF51905">
    <property type="entry name" value="FAD/NAD(P)-binding domain"/>
    <property type="match status" value="1"/>
</dbReference>
<feature type="domain" description="FAD-binding" evidence="12">
    <location>
        <begin position="75"/>
        <end position="134"/>
    </location>
</feature>
<keyword evidence="6" id="KW-0479">Metal-binding</keyword>
<keyword evidence="9" id="KW-0560">Oxidoreductase</keyword>
<dbReference type="InterPro" id="IPR036188">
    <property type="entry name" value="FAD/NAD-bd_sf"/>
</dbReference>
<comment type="cofactor">
    <cofactor evidence="3">
        <name>Ni(2+)</name>
        <dbReference type="ChEBI" id="CHEBI:49786"/>
    </cofactor>
</comment>
<comment type="caution">
    <text evidence="14">The sequence shown here is derived from an EMBL/GenBank/DDBJ whole genome shotgun (WGS) entry which is preliminary data.</text>
</comment>
<evidence type="ECO:0000256" key="2">
    <source>
        <dbReference type="ARBA" id="ARBA00001936"/>
    </source>
</evidence>
<feature type="domain" description="FAD-binding" evidence="12">
    <location>
        <begin position="252"/>
        <end position="340"/>
    </location>
</feature>
<evidence type="ECO:0000259" key="13">
    <source>
        <dbReference type="Pfam" id="PF01937"/>
    </source>
</evidence>
<evidence type="ECO:0000256" key="9">
    <source>
        <dbReference type="ARBA" id="ARBA00023002"/>
    </source>
</evidence>
<proteinExistence type="inferred from homology"/>
<dbReference type="AlphaFoldDB" id="A0A1J8PN97"/>
<keyword evidence="8" id="KW-0274">FAD</keyword>
<dbReference type="PANTHER" id="PTHR12260:SF6">
    <property type="entry name" value="DAMAGE-CONTROL PHOSPHATASE ARMT1"/>
    <property type="match status" value="1"/>
</dbReference>
<feature type="domain" description="FAD-binding" evidence="12">
    <location>
        <begin position="7"/>
        <end position="72"/>
    </location>
</feature>
<dbReference type="SUPFAM" id="SSF111321">
    <property type="entry name" value="AF1104-like"/>
    <property type="match status" value="1"/>
</dbReference>
<evidence type="ECO:0000256" key="1">
    <source>
        <dbReference type="ARBA" id="ARBA00001326"/>
    </source>
</evidence>
<evidence type="ECO:0000256" key="3">
    <source>
        <dbReference type="ARBA" id="ARBA00001967"/>
    </source>
</evidence>
<evidence type="ECO:0000256" key="8">
    <source>
        <dbReference type="ARBA" id="ARBA00022827"/>
    </source>
</evidence>
<organism evidence="14 15">
    <name type="scientific">Rhizopogon vesiculosus</name>
    <dbReference type="NCBI Taxonomy" id="180088"/>
    <lineage>
        <taxon>Eukaryota</taxon>
        <taxon>Fungi</taxon>
        <taxon>Dikarya</taxon>
        <taxon>Basidiomycota</taxon>
        <taxon>Agaricomycotina</taxon>
        <taxon>Agaricomycetes</taxon>
        <taxon>Agaricomycetidae</taxon>
        <taxon>Boletales</taxon>
        <taxon>Suillineae</taxon>
        <taxon>Rhizopogonaceae</taxon>
        <taxon>Rhizopogon</taxon>
    </lineage>
</organism>
<evidence type="ECO:0000256" key="11">
    <source>
        <dbReference type="ARBA" id="ARBA00048809"/>
    </source>
</evidence>
<dbReference type="InterPro" id="IPR002938">
    <property type="entry name" value="FAD-bd"/>
</dbReference>
<evidence type="ECO:0000256" key="6">
    <source>
        <dbReference type="ARBA" id="ARBA00022723"/>
    </source>
</evidence>
<keyword evidence="5" id="KW-0285">Flavoprotein</keyword>
<comment type="catalytic activity">
    <reaction evidence="11">
        <text>beta-D-fructose 6-phosphate = dihydroxyacetone + D-glyceraldehyde 3-phosphate</text>
        <dbReference type="Rhea" id="RHEA:28002"/>
        <dbReference type="ChEBI" id="CHEBI:16016"/>
        <dbReference type="ChEBI" id="CHEBI:57634"/>
        <dbReference type="ChEBI" id="CHEBI:59776"/>
    </reaction>
</comment>
<dbReference type="PRINTS" id="PR00420">
    <property type="entry name" value="RNGMNOXGNASE"/>
</dbReference>
<dbReference type="PANTHER" id="PTHR12260">
    <property type="entry name" value="DAMAGE-CONTROL PHOSPHATASE ARMT1"/>
    <property type="match status" value="1"/>
</dbReference>
<reference evidence="14 15" key="1">
    <citation type="submission" date="2016-03" db="EMBL/GenBank/DDBJ databases">
        <title>Comparative genomics of the ectomycorrhizal sister species Rhizopogon vinicolor and Rhizopogon vesiculosus (Basidiomycota: Boletales) reveals a divergence of the mating type B locus.</title>
        <authorList>
            <person name="Mujic A.B."/>
            <person name="Kuo A."/>
            <person name="Tritt A."/>
            <person name="Lipzen A."/>
            <person name="Chen C."/>
            <person name="Johnson J."/>
            <person name="Sharma A."/>
            <person name="Barry K."/>
            <person name="Grigoriev I.V."/>
            <person name="Spatafora J.W."/>
        </authorList>
    </citation>
    <scope>NUCLEOTIDE SEQUENCE [LARGE SCALE GENOMIC DNA]</scope>
    <source>
        <strain evidence="14 15">AM-OR11-056</strain>
    </source>
</reference>
<keyword evidence="7" id="KW-0378">Hydrolase</keyword>
<dbReference type="Pfam" id="PF01494">
    <property type="entry name" value="FAD_binding_3"/>
    <property type="match status" value="3"/>
</dbReference>
<evidence type="ECO:0000256" key="10">
    <source>
        <dbReference type="ARBA" id="ARBA00023211"/>
    </source>
</evidence>
<evidence type="ECO:0000313" key="15">
    <source>
        <dbReference type="Proteomes" id="UP000183567"/>
    </source>
</evidence>
<dbReference type="InterPro" id="IPR036075">
    <property type="entry name" value="ARMT-1-like_metal-bd_sf"/>
</dbReference>
<comment type="cofactor">
    <cofactor evidence="2">
        <name>Mn(2+)</name>
        <dbReference type="ChEBI" id="CHEBI:29035"/>
    </cofactor>
</comment>
<feature type="domain" description="Damage-control phosphatase ARMT1-like metal-binding" evidence="13">
    <location>
        <begin position="414"/>
        <end position="836"/>
    </location>
</feature>
<keyword evidence="10" id="KW-0464">Manganese</keyword>
<sequence length="867" mass="96983">MSLPESTTVLIVGAGPAGLTAALSLAHHACREFVIIDAAVEGQKTSRAIMMHAATVEALASINAADGLVSRAIKGKGIRRPHKVVGMKQNEKDPHITDVSFEDGQVIRARYIIGADGAHSTVRSIAGIGFSDPDGPKLASDPIAQMISADLTFDREPVGAQTIEDYFNIMVSSNGFFALTALGTRFNAELTRDGKPITKPIFRIGCAVPPKNGEPPHAPPREYIQNLIDAYGPVCMSSDPSINPTPVKIDQLLWSTRFRTHAAIADRSFTRLGAAIFLVGDAAHKHSPVGGQGMNLGIRDAIFLGEAITKHIKASAENRDVDDTILEEFAEARHARALEIIKYSKTLLTLAGLPYDRYAWWMPCIRAVEDCMGPERAWETLRHTVLEEAFQREMFQAPYPPYDPTDRSGFSYETVVKRWPIILTNVIDHVHRLLHDMTLEARDSDTLKAEELSKKITQGQDIISEISRLKYRMARDHELEDIPQDGDVLVAEYNADLEKLKQASQNTWFGAPWLYAECYLYRLIRAYFNQKTYWRGFDSFSAQKEEMFRNSGAAIYQIASTMHELESEKAKFQGDPDKLEVLFKEMIQICLWGNATDLSLLTHLSPSDIEHLQTVGKEAQEARREFILKDDQNAVWTYIKTLANQGKRLDFVLDNAGFELFTDFVFADFLVTYTPYFSQVVFHPKLFPWFVSDVTPADFAKTISSLLSTAFFPPNSTISSDSVAHLQQMVTRWQKYLDEGIFSLATNINNGQKMTEFWTGPWPYWNMNELAPELGQWLSGSGLVIFKGDLNYRKLAGDVKWPVSTPFSTAIGPLAGSFPLLSLRTNKADVAVGIDETVAEDLDNRDEKWRVSGKYALVSFLPRSVDQ</sequence>
<accession>A0A1J8PN97</accession>
<evidence type="ECO:0000256" key="4">
    <source>
        <dbReference type="ARBA" id="ARBA00009519"/>
    </source>
</evidence>
<evidence type="ECO:0008006" key="16">
    <source>
        <dbReference type="Google" id="ProtNLM"/>
    </source>
</evidence>
<dbReference type="InterPro" id="IPR002791">
    <property type="entry name" value="ARMT1-like_metal-bd"/>
</dbReference>
<dbReference type="STRING" id="180088.A0A1J8PN97"/>
<evidence type="ECO:0000259" key="12">
    <source>
        <dbReference type="Pfam" id="PF01494"/>
    </source>
</evidence>
<gene>
    <name evidence="14" type="ORF">AZE42_09156</name>
</gene>